<name>A0A520KW84_9EURY</name>
<dbReference type="Gene3D" id="3.40.47.10">
    <property type="match status" value="1"/>
</dbReference>
<dbReference type="PANTHER" id="PTHR34075:SF5">
    <property type="entry name" value="BLR3430 PROTEIN"/>
    <property type="match status" value="1"/>
</dbReference>
<dbReference type="InterPro" id="IPR002878">
    <property type="entry name" value="ChsH2_C"/>
</dbReference>
<comment type="caution">
    <text evidence="4">The sequence shown here is derived from an EMBL/GenBank/DDBJ whole genome shotgun (WGS) entry which is preliminary data.</text>
</comment>
<evidence type="ECO:0000256" key="1">
    <source>
        <dbReference type="ARBA" id="ARBA00023229"/>
    </source>
</evidence>
<dbReference type="CDD" id="cd00827">
    <property type="entry name" value="init_cond_enzymes"/>
    <property type="match status" value="1"/>
</dbReference>
<feature type="domain" description="ChsH2 rubredoxin-like zinc ribbon" evidence="3">
    <location>
        <begin position="365"/>
        <end position="392"/>
    </location>
</feature>
<feature type="domain" description="ChsH2 C-terminal OB-fold" evidence="2">
    <location>
        <begin position="403"/>
        <end position="460"/>
    </location>
</feature>
<evidence type="ECO:0000259" key="2">
    <source>
        <dbReference type="Pfam" id="PF01796"/>
    </source>
</evidence>
<proteinExistence type="predicted"/>
<dbReference type="Pfam" id="PF12172">
    <property type="entry name" value="zf-ChsH2"/>
    <property type="match status" value="1"/>
</dbReference>
<evidence type="ECO:0000259" key="3">
    <source>
        <dbReference type="Pfam" id="PF12172"/>
    </source>
</evidence>
<dbReference type="InterPro" id="IPR052513">
    <property type="entry name" value="Thioester_dehydratase-like"/>
</dbReference>
<keyword evidence="1" id="KW-0414">Isoprene biosynthesis</keyword>
<dbReference type="GO" id="GO:0008299">
    <property type="term" value="P:isoprenoid biosynthetic process"/>
    <property type="evidence" value="ECO:0007669"/>
    <property type="project" value="UniProtKB-KW"/>
</dbReference>
<sequence>MSGITSYGAYIPLHRIDRMNIYLAMGWLNPASMLPGEKAVANYDEDSLTMAVAAGIDCLNGIDRKEIDGLYFATTTPSYKERQNAGMISTALDLRPDIRTEDFTDSVKAGTGALLSACDSVKAGSAKNVLISASDCRLGKPGGYQEEIYGDGAASLLLGDDGVIASVEGSYSLSYDFVDHWRAEGDRYNRSWEDRWIRDEGYGKFIPEAISGLLKKYDLKPEDFAKVCYPCLYLGGHAAIGRKLGFEPDQIQEHMFTTVGNAGTPYPLMILVAALEDAKPGDKILLASHGNGSDAIFFEVTDEIEKMRDKRRGIKKNLEAKKYLDTYERFAVCRDLITIDTGGRGEECAPTSMSALWRDRKAVLGLIGSRCKRCGTPQYPPQRVCVKPDCGAIDEMEDYRFSDKKGRLFTYTGDMLAFSPNPPAIYGMIDFDGGGRNLFDLTDCDLDSLKVDMPVEMSFRRKYVDEKRGVHEYFWKATPIREG</sequence>
<evidence type="ECO:0000313" key="5">
    <source>
        <dbReference type="Proteomes" id="UP000320766"/>
    </source>
</evidence>
<dbReference type="AlphaFoldDB" id="A0A520KW84"/>
<accession>A0A520KW84</accession>
<dbReference type="Proteomes" id="UP000320766">
    <property type="component" value="Unassembled WGS sequence"/>
</dbReference>
<reference evidence="4 5" key="1">
    <citation type="journal article" date="2019" name="Nat. Microbiol.">
        <title>Wide diversity of methane and short-chain alkane metabolisms in uncultured archaea.</title>
        <authorList>
            <person name="Borrel G."/>
            <person name="Adam P.S."/>
            <person name="McKay L.J."/>
            <person name="Chen L.X."/>
            <person name="Sierra-Garcia I.N."/>
            <person name="Sieber C.M."/>
            <person name="Letourneur Q."/>
            <person name="Ghozlane A."/>
            <person name="Andersen G.L."/>
            <person name="Li W.J."/>
            <person name="Hallam S.J."/>
            <person name="Muyzer G."/>
            <person name="de Oliveira V.M."/>
            <person name="Inskeep W.P."/>
            <person name="Banfield J.F."/>
            <person name="Gribaldo S."/>
        </authorList>
    </citation>
    <scope>NUCLEOTIDE SEQUENCE [LARGE SCALE GENOMIC DNA]</scope>
    <source>
        <strain evidence="4">NM1b</strain>
    </source>
</reference>
<dbReference type="GO" id="GO:0016746">
    <property type="term" value="F:acyltransferase activity"/>
    <property type="evidence" value="ECO:0007669"/>
    <property type="project" value="InterPro"/>
</dbReference>
<dbReference type="EMBL" id="RXIL01000094">
    <property type="protein sequence ID" value="RZN68832.1"/>
    <property type="molecule type" value="Genomic_DNA"/>
</dbReference>
<dbReference type="InterPro" id="IPR012340">
    <property type="entry name" value="NA-bd_OB-fold"/>
</dbReference>
<dbReference type="Pfam" id="PF01796">
    <property type="entry name" value="OB_ChsH2_C"/>
    <property type="match status" value="1"/>
</dbReference>
<dbReference type="InterPro" id="IPR022002">
    <property type="entry name" value="ChsH2_Znr"/>
</dbReference>
<dbReference type="SUPFAM" id="SSF50249">
    <property type="entry name" value="Nucleic acid-binding proteins"/>
    <property type="match status" value="1"/>
</dbReference>
<dbReference type="InterPro" id="IPR016039">
    <property type="entry name" value="Thiolase-like"/>
</dbReference>
<dbReference type="PANTHER" id="PTHR34075">
    <property type="entry name" value="BLR3430 PROTEIN"/>
    <property type="match status" value="1"/>
</dbReference>
<dbReference type="SUPFAM" id="SSF53901">
    <property type="entry name" value="Thiolase-like"/>
    <property type="match status" value="2"/>
</dbReference>
<evidence type="ECO:0000313" key="4">
    <source>
        <dbReference type="EMBL" id="RZN68832.1"/>
    </source>
</evidence>
<organism evidence="4 5">
    <name type="scientific">Candidatus Methanolliviera hydrocarbonicum</name>
    <dbReference type="NCBI Taxonomy" id="2491085"/>
    <lineage>
        <taxon>Archaea</taxon>
        <taxon>Methanobacteriati</taxon>
        <taxon>Methanobacteriota</taxon>
        <taxon>Candidatus Methanoliparia</taxon>
        <taxon>Candidatus Methanoliparales</taxon>
        <taxon>Candidatus Methanollivieraceae</taxon>
        <taxon>Candidatus Methanolliviera</taxon>
    </lineage>
</organism>
<protein>
    <submittedName>
        <fullName evidence="4">3-hydroxy-3-methylglutaryl CoA synthase</fullName>
    </submittedName>
</protein>
<gene>
    <name evidence="4" type="ORF">EF807_05290</name>
</gene>